<organism evidence="1 2">
    <name type="scientific">Ornithinimicrobium cryptoxanthini</name>
    <dbReference type="NCBI Taxonomy" id="2934161"/>
    <lineage>
        <taxon>Bacteria</taxon>
        <taxon>Bacillati</taxon>
        <taxon>Actinomycetota</taxon>
        <taxon>Actinomycetes</taxon>
        <taxon>Micrococcales</taxon>
        <taxon>Ornithinimicrobiaceae</taxon>
        <taxon>Ornithinimicrobium</taxon>
    </lineage>
</organism>
<dbReference type="Proteomes" id="UP001056535">
    <property type="component" value="Chromosome"/>
</dbReference>
<gene>
    <name evidence="1" type="ORF">NF557_00520</name>
</gene>
<name>A0ABY4YJZ1_9MICO</name>
<reference evidence="1" key="1">
    <citation type="submission" date="2022-06" db="EMBL/GenBank/DDBJ databases">
        <title>Ornithinimicrobium JY.X270.</title>
        <authorList>
            <person name="Huang Y."/>
        </authorList>
    </citation>
    <scope>NUCLEOTIDE SEQUENCE</scope>
    <source>
        <strain evidence="1">JY.X270</strain>
    </source>
</reference>
<evidence type="ECO:0000313" key="1">
    <source>
        <dbReference type="EMBL" id="USQ76452.1"/>
    </source>
</evidence>
<evidence type="ECO:0000313" key="2">
    <source>
        <dbReference type="Proteomes" id="UP001056535"/>
    </source>
</evidence>
<sequence length="55" mass="6022">MPSPTSTVPRGVTPAALVVATHDRKMLRDLAGWPRLLSELERQGRQVVPEPGCPF</sequence>
<proteinExistence type="predicted"/>
<accession>A0ABY4YJZ1</accession>
<dbReference type="RefSeq" id="WP_252621151.1">
    <property type="nucleotide sequence ID" value="NZ_CP099490.1"/>
</dbReference>
<protein>
    <submittedName>
        <fullName evidence="1">Uncharacterized protein</fullName>
    </submittedName>
</protein>
<dbReference type="EMBL" id="CP099490">
    <property type="protein sequence ID" value="USQ76452.1"/>
    <property type="molecule type" value="Genomic_DNA"/>
</dbReference>
<keyword evidence="2" id="KW-1185">Reference proteome</keyword>